<feature type="compositionally biased region" description="Basic and acidic residues" evidence="1">
    <location>
        <begin position="180"/>
        <end position="190"/>
    </location>
</feature>
<evidence type="ECO:0000313" key="3">
    <source>
        <dbReference type="Proteomes" id="UP001190700"/>
    </source>
</evidence>
<evidence type="ECO:0000313" key="2">
    <source>
        <dbReference type="EMBL" id="KAK3237385.1"/>
    </source>
</evidence>
<keyword evidence="3" id="KW-1185">Reference proteome</keyword>
<name>A0AAE0ESM6_9CHLO</name>
<reference evidence="2 3" key="1">
    <citation type="journal article" date="2015" name="Genome Biol. Evol.">
        <title>Comparative Genomics of a Bacterivorous Green Alga Reveals Evolutionary Causalities and Consequences of Phago-Mixotrophic Mode of Nutrition.</title>
        <authorList>
            <person name="Burns J.A."/>
            <person name="Paasch A."/>
            <person name="Narechania A."/>
            <person name="Kim E."/>
        </authorList>
    </citation>
    <scope>NUCLEOTIDE SEQUENCE [LARGE SCALE GENOMIC DNA]</scope>
    <source>
        <strain evidence="2 3">PLY_AMNH</strain>
    </source>
</reference>
<protein>
    <submittedName>
        <fullName evidence="2">Uncharacterized protein</fullName>
    </submittedName>
</protein>
<evidence type="ECO:0000256" key="1">
    <source>
        <dbReference type="SAM" id="MobiDB-lite"/>
    </source>
</evidence>
<gene>
    <name evidence="2" type="ORF">CYMTET_52537</name>
</gene>
<proteinExistence type="predicted"/>
<accession>A0AAE0ESM6</accession>
<dbReference type="EMBL" id="LGRX02034614">
    <property type="protein sequence ID" value="KAK3237385.1"/>
    <property type="molecule type" value="Genomic_DNA"/>
</dbReference>
<dbReference type="AlphaFoldDB" id="A0AAE0ESM6"/>
<sequence length="240" mass="26197">MADMLKKALTRFLGMELIVEDVAPHSKIAKLEVEMVFVREPTASPPCTLLQPATSLPPNVQAAVRYKPPDFAQGAFERIYPVRIVQQPSASPPLLTLYTLHSINSTTADKNVVHLEHMEGDLQGMVQSLLRAQALLKAEHTDRKGLAVMFASDGSGPGALNTFEVCIRSALLTAPFKQDASGRGEDRRAGVDAPTEAPITTEGTVNLQLLMRDLITVVDPRLVLQHLESLSVRTETEHLC</sequence>
<comment type="caution">
    <text evidence="2">The sequence shown here is derived from an EMBL/GenBank/DDBJ whole genome shotgun (WGS) entry which is preliminary data.</text>
</comment>
<feature type="region of interest" description="Disordered" evidence="1">
    <location>
        <begin position="178"/>
        <end position="197"/>
    </location>
</feature>
<dbReference type="Proteomes" id="UP001190700">
    <property type="component" value="Unassembled WGS sequence"/>
</dbReference>
<organism evidence="2 3">
    <name type="scientific">Cymbomonas tetramitiformis</name>
    <dbReference type="NCBI Taxonomy" id="36881"/>
    <lineage>
        <taxon>Eukaryota</taxon>
        <taxon>Viridiplantae</taxon>
        <taxon>Chlorophyta</taxon>
        <taxon>Pyramimonadophyceae</taxon>
        <taxon>Pyramimonadales</taxon>
        <taxon>Pyramimonadaceae</taxon>
        <taxon>Cymbomonas</taxon>
    </lineage>
</organism>